<keyword evidence="1" id="KW-1133">Transmembrane helix</keyword>
<evidence type="ECO:0000313" key="3">
    <source>
        <dbReference type="Proteomes" id="UP001273589"/>
    </source>
</evidence>
<comment type="caution">
    <text evidence="2">The sequence shown here is derived from an EMBL/GenBank/DDBJ whole genome shotgun (WGS) entry which is preliminary data.</text>
</comment>
<keyword evidence="1" id="KW-0472">Membrane</keyword>
<evidence type="ECO:0000256" key="1">
    <source>
        <dbReference type="SAM" id="Phobius"/>
    </source>
</evidence>
<gene>
    <name evidence="2" type="ORF">PV367_28640</name>
</gene>
<dbReference type="RefSeq" id="WP_319695381.1">
    <property type="nucleotide sequence ID" value="NZ_JARAWN010000223.1"/>
</dbReference>
<dbReference type="AlphaFoldDB" id="A0AAJ2PUT6"/>
<protein>
    <submittedName>
        <fullName evidence="2">Uncharacterized protein</fullName>
    </submittedName>
</protein>
<proteinExistence type="predicted"/>
<dbReference type="EMBL" id="JARAWN010000223">
    <property type="protein sequence ID" value="MDX3133656.1"/>
    <property type="molecule type" value="Genomic_DNA"/>
</dbReference>
<accession>A0AAJ2PUT6</accession>
<reference evidence="2" key="1">
    <citation type="journal article" date="2023" name="Microb. Genom.">
        <title>Mesoterricola silvestris gen. nov., sp. nov., Mesoterricola sediminis sp. nov., Geothrix oryzae sp. nov., Geothrix edaphica sp. nov., Geothrix rubra sp. nov., and Geothrix limicola sp. nov., six novel members of Acidobacteriota isolated from soils.</title>
        <authorList>
            <person name="Weisberg A.J."/>
            <person name="Pearce E."/>
            <person name="Kramer C.G."/>
            <person name="Chang J.H."/>
            <person name="Clarke C.R."/>
        </authorList>
    </citation>
    <scope>NUCLEOTIDE SEQUENCE</scope>
    <source>
        <strain evidence="2">ND06-05F</strain>
    </source>
</reference>
<dbReference type="Proteomes" id="UP001273589">
    <property type="component" value="Unassembled WGS sequence"/>
</dbReference>
<evidence type="ECO:0000313" key="2">
    <source>
        <dbReference type="EMBL" id="MDX3133656.1"/>
    </source>
</evidence>
<keyword evidence="1" id="KW-0812">Transmembrane</keyword>
<organism evidence="2 3">
    <name type="scientific">Streptomyces europaeiscabiei</name>
    <dbReference type="NCBI Taxonomy" id="146819"/>
    <lineage>
        <taxon>Bacteria</taxon>
        <taxon>Bacillati</taxon>
        <taxon>Actinomycetota</taxon>
        <taxon>Actinomycetes</taxon>
        <taxon>Kitasatosporales</taxon>
        <taxon>Streptomycetaceae</taxon>
        <taxon>Streptomyces</taxon>
    </lineage>
</organism>
<sequence>MSANPSPQGFALGLIVLGGLVMLTATIGSMVTHEHVWKVVVAAGGAVQVAGWLLHGRRLRALRGGVR</sequence>
<feature type="transmembrane region" description="Helical" evidence="1">
    <location>
        <begin position="36"/>
        <end position="54"/>
    </location>
</feature>
<name>A0AAJ2PUT6_9ACTN</name>
<feature type="transmembrane region" description="Helical" evidence="1">
    <location>
        <begin position="12"/>
        <end position="30"/>
    </location>
</feature>